<name>A0A1I7MZ50_9HYPH</name>
<organism evidence="8 9">
    <name type="scientific">Hyphomicrobium facile</name>
    <dbReference type="NCBI Taxonomy" id="51670"/>
    <lineage>
        <taxon>Bacteria</taxon>
        <taxon>Pseudomonadati</taxon>
        <taxon>Pseudomonadota</taxon>
        <taxon>Alphaproteobacteria</taxon>
        <taxon>Hyphomicrobiales</taxon>
        <taxon>Hyphomicrobiaceae</taxon>
        <taxon>Hyphomicrobium</taxon>
    </lineage>
</organism>
<dbReference type="PANTHER" id="PTHR43342">
    <property type="entry name" value="NADH-QUINONE OXIDOREDUCTASE, E SUBUNIT"/>
    <property type="match status" value="1"/>
</dbReference>
<feature type="binding site" evidence="7">
    <location>
        <position position="102"/>
    </location>
    <ligand>
        <name>[2Fe-2S] cluster</name>
        <dbReference type="ChEBI" id="CHEBI:190135"/>
    </ligand>
</feature>
<accession>A0A1I7MZ50</accession>
<dbReference type="Gene3D" id="3.40.30.10">
    <property type="entry name" value="Glutaredoxin"/>
    <property type="match status" value="1"/>
</dbReference>
<comment type="cofactor">
    <cofactor evidence="6">
        <name>[2Fe-2S] cluster</name>
        <dbReference type="ChEBI" id="CHEBI:190135"/>
    </cofactor>
</comment>
<dbReference type="InterPro" id="IPR002023">
    <property type="entry name" value="NuoE-like"/>
</dbReference>
<keyword evidence="9" id="KW-1185">Reference proteome</keyword>
<dbReference type="Proteomes" id="UP000199423">
    <property type="component" value="Unassembled WGS sequence"/>
</dbReference>
<evidence type="ECO:0000256" key="7">
    <source>
        <dbReference type="PIRSR" id="PIRSR000216-1"/>
    </source>
</evidence>
<dbReference type="PANTHER" id="PTHR43342:SF2">
    <property type="entry name" value="POTENTIAL NAD-REDUCING HYDROGENASE SUBUNIT"/>
    <property type="match status" value="1"/>
</dbReference>
<dbReference type="Pfam" id="PF01257">
    <property type="entry name" value="2Fe-2S_thioredx"/>
    <property type="match status" value="1"/>
</dbReference>
<evidence type="ECO:0000256" key="1">
    <source>
        <dbReference type="ARBA" id="ARBA00010643"/>
    </source>
</evidence>
<dbReference type="GO" id="GO:0051537">
    <property type="term" value="F:2 iron, 2 sulfur cluster binding"/>
    <property type="evidence" value="ECO:0007669"/>
    <property type="project" value="UniProtKB-KW"/>
</dbReference>
<dbReference type="InterPro" id="IPR028431">
    <property type="entry name" value="NADP_DH_HndA-like"/>
</dbReference>
<sequence length="176" mass="19003">MAKKAVKQTNGSRVDQFPAPTPAEVAALASCARHGNKPDELLEIFHDLQHQLGYVPDATLPVIAKALNRSRAEIYGVLTFYHEFKRHPVGKHVVKICRAEACQSMGTDALCQHAEKSLGTSLGGTTADGMVTIEQVFCLGNCALSPAIMVGEKLYGKVDPKRFDEIIGGLEKEAAE</sequence>
<evidence type="ECO:0000256" key="2">
    <source>
        <dbReference type="ARBA" id="ARBA00022714"/>
    </source>
</evidence>
<feature type="binding site" evidence="7">
    <location>
        <position position="142"/>
    </location>
    <ligand>
        <name>[2Fe-2S] cluster</name>
        <dbReference type="ChEBI" id="CHEBI:190135"/>
    </ligand>
</feature>
<dbReference type="SUPFAM" id="SSF52833">
    <property type="entry name" value="Thioredoxin-like"/>
    <property type="match status" value="1"/>
</dbReference>
<evidence type="ECO:0000256" key="6">
    <source>
        <dbReference type="ARBA" id="ARBA00034078"/>
    </source>
</evidence>
<keyword evidence="5 7" id="KW-0411">Iron-sulfur</keyword>
<evidence type="ECO:0000313" key="8">
    <source>
        <dbReference type="EMBL" id="SFV27720.1"/>
    </source>
</evidence>
<dbReference type="InterPro" id="IPR036249">
    <property type="entry name" value="Thioredoxin-like_sf"/>
</dbReference>
<dbReference type="EMBL" id="FPCH01000001">
    <property type="protein sequence ID" value="SFV27720.1"/>
    <property type="molecule type" value="Genomic_DNA"/>
</dbReference>
<evidence type="ECO:0000256" key="4">
    <source>
        <dbReference type="ARBA" id="ARBA00023004"/>
    </source>
</evidence>
<dbReference type="AlphaFoldDB" id="A0A1I7MZ50"/>
<gene>
    <name evidence="8" type="ORF">SAMN04488557_0830</name>
</gene>
<protein>
    <submittedName>
        <fullName evidence="8">Formate dehydrogenase gamma subunit</fullName>
    </submittedName>
</protein>
<reference evidence="9" key="1">
    <citation type="submission" date="2016-10" db="EMBL/GenBank/DDBJ databases">
        <authorList>
            <person name="Varghese N."/>
            <person name="Submissions S."/>
        </authorList>
    </citation>
    <scope>NUCLEOTIDE SEQUENCE [LARGE SCALE GENOMIC DNA]</scope>
    <source>
        <strain evidence="9">DSM 1565</strain>
    </source>
</reference>
<dbReference type="RefSeq" id="WP_092864546.1">
    <property type="nucleotide sequence ID" value="NZ_FPCH01000001.1"/>
</dbReference>
<evidence type="ECO:0000313" key="9">
    <source>
        <dbReference type="Proteomes" id="UP000199423"/>
    </source>
</evidence>
<dbReference type="OrthoDB" id="9807941at2"/>
<evidence type="ECO:0000256" key="3">
    <source>
        <dbReference type="ARBA" id="ARBA00022723"/>
    </source>
</evidence>
<comment type="similarity">
    <text evidence="1">Belongs to the complex I 24 kDa subunit family.</text>
</comment>
<comment type="cofactor">
    <cofactor evidence="7">
        <name>[2Fe-2S] cluster</name>
        <dbReference type="ChEBI" id="CHEBI:190135"/>
    </cofactor>
    <text evidence="7">Binds 1 [2Fe-2S] cluster.</text>
</comment>
<dbReference type="Gene3D" id="1.10.10.1590">
    <property type="entry name" value="NADH-quinone oxidoreductase subunit E"/>
    <property type="match status" value="1"/>
</dbReference>
<dbReference type="InterPro" id="IPR041921">
    <property type="entry name" value="NuoE_N"/>
</dbReference>
<evidence type="ECO:0000256" key="5">
    <source>
        <dbReference type="ARBA" id="ARBA00023014"/>
    </source>
</evidence>
<feature type="binding site" evidence="7">
    <location>
        <position position="138"/>
    </location>
    <ligand>
        <name>[2Fe-2S] cluster</name>
        <dbReference type="ChEBI" id="CHEBI:190135"/>
    </ligand>
</feature>
<keyword evidence="4 7" id="KW-0408">Iron</keyword>
<dbReference type="GO" id="GO:0046872">
    <property type="term" value="F:metal ion binding"/>
    <property type="evidence" value="ECO:0007669"/>
    <property type="project" value="UniProtKB-KW"/>
</dbReference>
<keyword evidence="2 7" id="KW-0001">2Fe-2S</keyword>
<feature type="binding site" evidence="7">
    <location>
        <position position="97"/>
    </location>
    <ligand>
        <name>[2Fe-2S] cluster</name>
        <dbReference type="ChEBI" id="CHEBI:190135"/>
    </ligand>
</feature>
<dbReference type="PIRSF" id="PIRSF000216">
    <property type="entry name" value="NADH_DH_24kDa"/>
    <property type="match status" value="1"/>
</dbReference>
<dbReference type="CDD" id="cd03081">
    <property type="entry name" value="TRX_Fd_NuoE_FDH_gamma"/>
    <property type="match status" value="1"/>
</dbReference>
<proteinExistence type="inferred from homology"/>
<keyword evidence="3 7" id="KW-0479">Metal-binding</keyword>
<dbReference type="STRING" id="51670.SAMN04488557_0830"/>
<dbReference type="GO" id="GO:0016491">
    <property type="term" value="F:oxidoreductase activity"/>
    <property type="evidence" value="ECO:0007669"/>
    <property type="project" value="InterPro"/>
</dbReference>